<dbReference type="KEGG" id="blq:L21SP5_01953"/>
<evidence type="ECO:0008006" key="3">
    <source>
        <dbReference type="Google" id="ProtNLM"/>
    </source>
</evidence>
<dbReference type="RefSeq" id="WP_057953035.1">
    <property type="nucleotide sequence ID" value="NZ_CP013118.1"/>
</dbReference>
<sequence>MSIIKQMLTKYEINSEDDIINALKEIFQEITLLGLYRGGFFSKAAFYGGTSLRVLYGLNRFSEDLDFSLIEKDQNFNIEDYFKYIIDEFDALGVRIKLKKKEKKGKSSNIESAFLKNDTSIHTLDIDTADLENILEGINYQKKIKIKIEVDTNPPLKFQTEAKTLLMPMTFNIVSMTLPNLFAGKMHAVLCRKWKTRVKGRDWYDFEWYVKNNIKLNLEHLKERMIESGDFDRRVLLDEKRFIELMNNKIDTLNIEKAINEVKPFIKDQRIFEFWTKDYFKLLTKRVLFAS</sequence>
<protein>
    <recommendedName>
        <fullName evidence="3">Nucleotidyl transferase AbiEii/AbiGii toxin family protein</fullName>
    </recommendedName>
</protein>
<gene>
    <name evidence="1" type="ORF">L21SP5_01953</name>
</gene>
<dbReference type="STRING" id="1307839.L21SP5_01953"/>
<dbReference type="Gene3D" id="3.10.450.620">
    <property type="entry name" value="JHP933, nucleotidyltransferase-like core domain"/>
    <property type="match status" value="1"/>
</dbReference>
<proteinExistence type="predicted"/>
<dbReference type="AlphaFoldDB" id="A0A0S2HZT6"/>
<evidence type="ECO:0000313" key="1">
    <source>
        <dbReference type="EMBL" id="ALO15592.1"/>
    </source>
</evidence>
<accession>A0A0S2HZT6</accession>
<reference evidence="1 2" key="1">
    <citation type="submission" date="2015-11" db="EMBL/GenBank/DDBJ databases">
        <title>Description and complete genome sequence of a novel strain predominating in hypersaline microbial mats and representing a new family of the Bacteriodetes phylum.</title>
        <authorList>
            <person name="Spring S."/>
            <person name="Bunk B."/>
            <person name="Sproer C."/>
            <person name="Klenk H.-P."/>
        </authorList>
    </citation>
    <scope>NUCLEOTIDE SEQUENCE [LARGE SCALE GENOMIC DNA]</scope>
    <source>
        <strain evidence="1 2">L21-Spi-D4</strain>
    </source>
</reference>
<dbReference type="EMBL" id="CP013118">
    <property type="protein sequence ID" value="ALO15592.1"/>
    <property type="molecule type" value="Genomic_DNA"/>
</dbReference>
<dbReference type="InterPro" id="IPR014942">
    <property type="entry name" value="AbiEii"/>
</dbReference>
<dbReference type="PATRIC" id="fig|1307839.3.peg.2060"/>
<organism evidence="1 2">
    <name type="scientific">Salinivirga cyanobacteriivorans</name>
    <dbReference type="NCBI Taxonomy" id="1307839"/>
    <lineage>
        <taxon>Bacteria</taxon>
        <taxon>Pseudomonadati</taxon>
        <taxon>Bacteroidota</taxon>
        <taxon>Bacteroidia</taxon>
        <taxon>Bacteroidales</taxon>
        <taxon>Salinivirgaceae</taxon>
        <taxon>Salinivirga</taxon>
    </lineage>
</organism>
<dbReference type="Proteomes" id="UP000064893">
    <property type="component" value="Chromosome"/>
</dbReference>
<name>A0A0S2HZT6_9BACT</name>
<keyword evidence="2" id="KW-1185">Reference proteome</keyword>
<dbReference type="Pfam" id="PF08843">
    <property type="entry name" value="AbiEii"/>
    <property type="match status" value="1"/>
</dbReference>
<evidence type="ECO:0000313" key="2">
    <source>
        <dbReference type="Proteomes" id="UP000064893"/>
    </source>
</evidence>